<accession>X0YYS1</accession>
<protein>
    <recommendedName>
        <fullName evidence="2">DUF362 domain-containing protein</fullName>
    </recommendedName>
</protein>
<comment type="caution">
    <text evidence="1">The sequence shown here is derived from an EMBL/GenBank/DDBJ whole genome shotgun (WGS) entry which is preliminary data.</text>
</comment>
<name>X0YYS1_9ZZZZ</name>
<evidence type="ECO:0008006" key="2">
    <source>
        <dbReference type="Google" id="ProtNLM"/>
    </source>
</evidence>
<gene>
    <name evidence="1" type="ORF">S01H4_12225</name>
</gene>
<dbReference type="AlphaFoldDB" id="X0YYS1"/>
<proteinExistence type="predicted"/>
<feature type="non-terminal residue" evidence="1">
    <location>
        <position position="80"/>
    </location>
</feature>
<sequence>MIKIEKENIVVIVKVDNYNQENVRKGIERIFTLLHPSFLDDNIHEKTILLKPNVLAPSKLAYTNKIVVEEIALFLQQAGA</sequence>
<organism evidence="1">
    <name type="scientific">marine sediment metagenome</name>
    <dbReference type="NCBI Taxonomy" id="412755"/>
    <lineage>
        <taxon>unclassified sequences</taxon>
        <taxon>metagenomes</taxon>
        <taxon>ecological metagenomes</taxon>
    </lineage>
</organism>
<evidence type="ECO:0000313" key="1">
    <source>
        <dbReference type="EMBL" id="GAG61665.1"/>
    </source>
</evidence>
<dbReference type="EMBL" id="BART01005146">
    <property type="protein sequence ID" value="GAG61665.1"/>
    <property type="molecule type" value="Genomic_DNA"/>
</dbReference>
<reference evidence="1" key="1">
    <citation type="journal article" date="2014" name="Front. Microbiol.">
        <title>High frequency of phylogenetically diverse reductive dehalogenase-homologous genes in deep subseafloor sedimentary metagenomes.</title>
        <authorList>
            <person name="Kawai M."/>
            <person name="Futagami T."/>
            <person name="Toyoda A."/>
            <person name="Takaki Y."/>
            <person name="Nishi S."/>
            <person name="Hori S."/>
            <person name="Arai W."/>
            <person name="Tsubouchi T."/>
            <person name="Morono Y."/>
            <person name="Uchiyama I."/>
            <person name="Ito T."/>
            <person name="Fujiyama A."/>
            <person name="Inagaki F."/>
            <person name="Takami H."/>
        </authorList>
    </citation>
    <scope>NUCLEOTIDE SEQUENCE</scope>
    <source>
        <strain evidence="1">Expedition CK06-06</strain>
    </source>
</reference>